<dbReference type="AlphaFoldDB" id="A0A549SRN6"/>
<reference evidence="2 3" key="1">
    <citation type="submission" date="2019-07" db="EMBL/GenBank/DDBJ databases">
        <title>Ln-dependent methylotrophs.</title>
        <authorList>
            <person name="Tani A."/>
        </authorList>
    </citation>
    <scope>NUCLEOTIDE SEQUENCE [LARGE SCALE GENOMIC DNA]</scope>
    <source>
        <strain evidence="2 3">SM12</strain>
    </source>
</reference>
<evidence type="ECO:0000313" key="3">
    <source>
        <dbReference type="Proteomes" id="UP000316801"/>
    </source>
</evidence>
<feature type="transmembrane region" description="Helical" evidence="1">
    <location>
        <begin position="171"/>
        <end position="193"/>
    </location>
</feature>
<evidence type="ECO:0000313" key="2">
    <source>
        <dbReference type="EMBL" id="TRL32278.1"/>
    </source>
</evidence>
<protein>
    <recommendedName>
        <fullName evidence="4">YfhO family protein</fullName>
    </recommendedName>
</protein>
<sequence length="480" mass="52338">MCHKAKYQFALIALAGAILLFLRNPDPMLVPSLYGEDAPWSSGILSGNMTAAYLRTRADYLTIGQSLLLHLAVVLNTASFGDSIAHLPQIIAGLSYLLWSSTAALGFLAFRPWIRTEWRLAIAAAILLMPLGHHTNEVLGRALNLGFMFFPISVFLLALRTQLTSTRSRIMTDILLYICCCTNPLAIIVVGLHAAASAVRRQFAQRVVPVRDILMGSAIGLLCLFYVIRFGSAPPIDRGELQAARLVEALVARSILYPFVFPFYSALSDTVSLLLLAALGAVIVIAFRASDERQKRFGTGILAAAAVVIMGTIVTRYNLTTLLQGYSTTFPDRYFYAQNIMTCVVLAWAGSNLPAKTAKAALIILCGVYMSATPNLFEWREPQMAIATSGSLRESAKQVWDTASSPHPTQIIHIPTYPERWSMGTPAYIVEATATDSYRSKIARPQQLTGTGKAAIGAFLIALLLVFLVVAIPGKWARHD</sequence>
<feature type="transmembrane region" description="Helical" evidence="1">
    <location>
        <begin position="213"/>
        <end position="231"/>
    </location>
</feature>
<feature type="transmembrane region" description="Helical" evidence="1">
    <location>
        <begin position="297"/>
        <end position="314"/>
    </location>
</feature>
<gene>
    <name evidence="2" type="ORF">FNA46_23735</name>
</gene>
<accession>A0A549SRN6</accession>
<evidence type="ECO:0000256" key="1">
    <source>
        <dbReference type="SAM" id="Phobius"/>
    </source>
</evidence>
<keyword evidence="1" id="KW-0812">Transmembrane</keyword>
<dbReference type="Proteomes" id="UP000316801">
    <property type="component" value="Unassembled WGS sequence"/>
</dbReference>
<name>A0A549SRN6_9HYPH</name>
<dbReference type="EMBL" id="VJMG01000083">
    <property type="protein sequence ID" value="TRL32278.1"/>
    <property type="molecule type" value="Genomic_DNA"/>
</dbReference>
<keyword evidence="1" id="KW-1133">Transmembrane helix</keyword>
<dbReference type="RefSeq" id="WP_143127699.1">
    <property type="nucleotide sequence ID" value="NZ_VJMG01000083.1"/>
</dbReference>
<comment type="caution">
    <text evidence="2">The sequence shown here is derived from an EMBL/GenBank/DDBJ whole genome shotgun (WGS) entry which is preliminary data.</text>
</comment>
<feature type="transmembrane region" description="Helical" evidence="1">
    <location>
        <begin position="270"/>
        <end position="290"/>
    </location>
</feature>
<evidence type="ECO:0008006" key="4">
    <source>
        <dbReference type="Google" id="ProtNLM"/>
    </source>
</evidence>
<organism evidence="2 3">
    <name type="scientific">Rhizobium straminoryzae</name>
    <dbReference type="NCBI Taxonomy" id="1387186"/>
    <lineage>
        <taxon>Bacteria</taxon>
        <taxon>Pseudomonadati</taxon>
        <taxon>Pseudomonadota</taxon>
        <taxon>Alphaproteobacteria</taxon>
        <taxon>Hyphomicrobiales</taxon>
        <taxon>Rhizobiaceae</taxon>
        <taxon>Rhizobium/Agrobacterium group</taxon>
        <taxon>Rhizobium</taxon>
    </lineage>
</organism>
<proteinExistence type="predicted"/>
<keyword evidence="1" id="KW-0472">Membrane</keyword>
<feature type="transmembrane region" description="Helical" evidence="1">
    <location>
        <begin position="454"/>
        <end position="474"/>
    </location>
</feature>
<keyword evidence="3" id="KW-1185">Reference proteome</keyword>
<feature type="transmembrane region" description="Helical" evidence="1">
    <location>
        <begin position="334"/>
        <end position="353"/>
    </location>
</feature>
<feature type="transmembrane region" description="Helical" evidence="1">
    <location>
        <begin position="138"/>
        <end position="159"/>
    </location>
</feature>
<feature type="transmembrane region" description="Helical" evidence="1">
    <location>
        <begin position="90"/>
        <end position="110"/>
    </location>
</feature>